<evidence type="ECO:0000256" key="1">
    <source>
        <dbReference type="SAM" id="Phobius"/>
    </source>
</evidence>
<organism evidence="2 4">
    <name type="scientific">Tepidimonas ignava</name>
    <dbReference type="NCBI Taxonomy" id="114249"/>
    <lineage>
        <taxon>Bacteria</taxon>
        <taxon>Pseudomonadati</taxon>
        <taxon>Pseudomonadota</taxon>
        <taxon>Betaproteobacteria</taxon>
        <taxon>Burkholderiales</taxon>
        <taxon>Tepidimonas</taxon>
    </lineage>
</organism>
<keyword evidence="1" id="KW-0472">Membrane</keyword>
<reference evidence="2 4" key="1">
    <citation type="submission" date="2019-03" db="EMBL/GenBank/DDBJ databases">
        <title>Genomic Encyclopedia of Type Strains, Phase IV (KMG-IV): sequencing the most valuable type-strain genomes for metagenomic binning, comparative biology and taxonomic classification.</title>
        <authorList>
            <person name="Goeker M."/>
        </authorList>
    </citation>
    <scope>NUCLEOTIDE SEQUENCE [LARGE SCALE GENOMIC DNA]</scope>
    <source>
        <strain evidence="2 4">DSM 12034</strain>
    </source>
</reference>
<name>A0A4R3LCN1_9BURK</name>
<evidence type="ECO:0000313" key="2">
    <source>
        <dbReference type="EMBL" id="TCS95216.1"/>
    </source>
</evidence>
<keyword evidence="1" id="KW-1133">Transmembrane helix</keyword>
<accession>A0A4R3LCN1</accession>
<dbReference type="AlphaFoldDB" id="A0A4R3LCN1"/>
<dbReference type="OrthoDB" id="8685962at2"/>
<dbReference type="Pfam" id="PF07963">
    <property type="entry name" value="N_methyl"/>
    <property type="match status" value="1"/>
</dbReference>
<dbReference type="RefSeq" id="WP_132963418.1">
    <property type="nucleotide sequence ID" value="NZ_SMAH01000016.1"/>
</dbReference>
<proteinExistence type="predicted"/>
<evidence type="ECO:0000313" key="4">
    <source>
        <dbReference type="Proteomes" id="UP000295536"/>
    </source>
</evidence>
<feature type="transmembrane region" description="Helical" evidence="1">
    <location>
        <begin position="20"/>
        <end position="43"/>
    </location>
</feature>
<dbReference type="EMBL" id="SMAH01000016">
    <property type="protein sequence ID" value="TCS95216.1"/>
    <property type="molecule type" value="Genomic_DNA"/>
</dbReference>
<sequence>MLSPYATDAHPSDQRGVSLVELMVGMTVALLVTVMIGGSFLAATRTGGTMSAQLDVQYQLRRTADIIAAELRRAGYDSQATFSTNRFTKRTAPATDIFSHKSETCVLFAYDNTMTTTANDNFFGFRLNNNTIQMLLEQTNLDTSSSSTCDSHPAWMPLTDPRTLRITTFTVTLGYQCVPLGPQSATQTAPEQTTPCTGISRREIRTAYIVLTGQSVRQSDLPSMTVRTSVRLPNDRIL</sequence>
<dbReference type="InterPro" id="IPR012902">
    <property type="entry name" value="N_methyl_site"/>
</dbReference>
<keyword evidence="5" id="KW-1185">Reference proteome</keyword>
<evidence type="ECO:0000313" key="3">
    <source>
        <dbReference type="EMBL" id="TSE19363.1"/>
    </source>
</evidence>
<protein>
    <submittedName>
        <fullName evidence="2">Pilin/secretion family protein with methylation motif</fullName>
    </submittedName>
</protein>
<dbReference type="PROSITE" id="PS00409">
    <property type="entry name" value="PROKAR_NTER_METHYL"/>
    <property type="match status" value="1"/>
</dbReference>
<dbReference type="Proteomes" id="UP000295536">
    <property type="component" value="Unassembled WGS sequence"/>
</dbReference>
<gene>
    <name evidence="2" type="ORF">EDC36_11652</name>
    <name evidence="3" type="ORF">Tigna_02256</name>
</gene>
<evidence type="ECO:0000313" key="5">
    <source>
        <dbReference type="Proteomes" id="UP000315577"/>
    </source>
</evidence>
<reference evidence="3 5" key="2">
    <citation type="submission" date="2019-07" db="EMBL/GenBank/DDBJ databases">
        <title>Tepidimonas ignava SPS-1037 draft genome.</title>
        <authorList>
            <person name="Da Costa M.S."/>
            <person name="Froufe H.J.C."/>
            <person name="Egas C."/>
            <person name="Albuquerque L."/>
        </authorList>
    </citation>
    <scope>NUCLEOTIDE SEQUENCE [LARGE SCALE GENOMIC DNA]</scope>
    <source>
        <strain evidence="3 5">SPS-1037</strain>
    </source>
</reference>
<comment type="caution">
    <text evidence="2">The sequence shown here is derived from an EMBL/GenBank/DDBJ whole genome shotgun (WGS) entry which is preliminary data.</text>
</comment>
<keyword evidence="1" id="KW-0812">Transmembrane</keyword>
<dbReference type="EMBL" id="VJNC01000017">
    <property type="protein sequence ID" value="TSE19363.1"/>
    <property type="molecule type" value="Genomic_DNA"/>
</dbReference>
<dbReference type="Proteomes" id="UP000315577">
    <property type="component" value="Unassembled WGS sequence"/>
</dbReference>